<sequence>MDPRDYNTNRSKARCQLLKRCLFEGPARPHWPPPRRRGLEAGRVWKCAAARIGAPDGEEKPSSSADNCPILSAESANARRTFIRVTFGYNCSSNCSATVAHYNDICSGS</sequence>
<dbReference type="EMBL" id="CAJFDI010000002">
    <property type="protein sequence ID" value="CAD5214413.1"/>
    <property type="molecule type" value="Genomic_DNA"/>
</dbReference>
<accession>A0A7I8WPB3</accession>
<dbReference type="AlphaFoldDB" id="A0A7I8WPB3"/>
<dbReference type="Proteomes" id="UP000659654">
    <property type="component" value="Unassembled WGS sequence"/>
</dbReference>
<gene>
    <name evidence="1" type="ORF">BXYJ_LOCUS3517</name>
</gene>
<reference evidence="1" key="1">
    <citation type="submission" date="2020-09" db="EMBL/GenBank/DDBJ databases">
        <authorList>
            <person name="Kikuchi T."/>
        </authorList>
    </citation>
    <scope>NUCLEOTIDE SEQUENCE</scope>
    <source>
        <strain evidence="1">Ka4C1</strain>
    </source>
</reference>
<keyword evidence="2" id="KW-1185">Reference proteome</keyword>
<evidence type="ECO:0000313" key="2">
    <source>
        <dbReference type="Proteomes" id="UP000659654"/>
    </source>
</evidence>
<evidence type="ECO:0000313" key="1">
    <source>
        <dbReference type="EMBL" id="CAD5214413.1"/>
    </source>
</evidence>
<dbReference type="Proteomes" id="UP000582659">
    <property type="component" value="Unassembled WGS sequence"/>
</dbReference>
<comment type="caution">
    <text evidence="1">The sequence shown here is derived from an EMBL/GenBank/DDBJ whole genome shotgun (WGS) entry which is preliminary data.</text>
</comment>
<proteinExistence type="predicted"/>
<protein>
    <submittedName>
        <fullName evidence="1">(pine wood nematode) hypothetical protein</fullName>
    </submittedName>
</protein>
<organism evidence="1 2">
    <name type="scientific">Bursaphelenchus xylophilus</name>
    <name type="common">Pinewood nematode worm</name>
    <name type="synonym">Aphelenchoides xylophilus</name>
    <dbReference type="NCBI Taxonomy" id="6326"/>
    <lineage>
        <taxon>Eukaryota</taxon>
        <taxon>Metazoa</taxon>
        <taxon>Ecdysozoa</taxon>
        <taxon>Nematoda</taxon>
        <taxon>Chromadorea</taxon>
        <taxon>Rhabditida</taxon>
        <taxon>Tylenchina</taxon>
        <taxon>Tylenchomorpha</taxon>
        <taxon>Aphelenchoidea</taxon>
        <taxon>Aphelenchoididae</taxon>
        <taxon>Bursaphelenchus</taxon>
    </lineage>
</organism>
<name>A0A7I8WPB3_BURXY</name>
<dbReference type="EMBL" id="CAJFCV020000002">
    <property type="protein sequence ID" value="CAG9094859.1"/>
    <property type="molecule type" value="Genomic_DNA"/>
</dbReference>